<dbReference type="Pfam" id="PF25231">
    <property type="entry name" value="DUF7847"/>
    <property type="match status" value="1"/>
</dbReference>
<dbReference type="InterPro" id="IPR057169">
    <property type="entry name" value="DUF7847"/>
</dbReference>
<keyword evidence="1" id="KW-0812">Transmembrane</keyword>
<gene>
    <name evidence="3" type="ORF">DU504_03375</name>
</gene>
<evidence type="ECO:0000256" key="1">
    <source>
        <dbReference type="SAM" id="Phobius"/>
    </source>
</evidence>
<feature type="domain" description="DUF7847" evidence="2">
    <location>
        <begin position="3"/>
        <end position="233"/>
    </location>
</feature>
<accession>A0A368N7D4</accession>
<comment type="caution">
    <text evidence="3">The sequence shown here is derived from an EMBL/GenBank/DDBJ whole genome shotgun (WGS) entry which is preliminary data.</text>
</comment>
<keyword evidence="1" id="KW-0472">Membrane</keyword>
<proteinExistence type="predicted"/>
<evidence type="ECO:0000259" key="2">
    <source>
        <dbReference type="Pfam" id="PF25231"/>
    </source>
</evidence>
<feature type="transmembrane region" description="Helical" evidence="1">
    <location>
        <begin position="21"/>
        <end position="48"/>
    </location>
</feature>
<evidence type="ECO:0000313" key="3">
    <source>
        <dbReference type="EMBL" id="RCU46432.1"/>
    </source>
</evidence>
<keyword evidence="1" id="KW-1133">Transmembrane helix</keyword>
<feature type="transmembrane region" description="Helical" evidence="1">
    <location>
        <begin position="208"/>
        <end position="226"/>
    </location>
</feature>
<feature type="transmembrane region" description="Helical" evidence="1">
    <location>
        <begin position="68"/>
        <end position="92"/>
    </location>
</feature>
<dbReference type="RefSeq" id="WP_114447983.1">
    <property type="nucleotide sequence ID" value="NZ_QPHM01000001.1"/>
</dbReference>
<dbReference type="EMBL" id="QPHM01000001">
    <property type="protein sequence ID" value="RCU46432.1"/>
    <property type="molecule type" value="Genomic_DNA"/>
</dbReference>
<organism evidence="3 4">
    <name type="scientific">Haloplanus salinus</name>
    <dbReference type="NCBI Taxonomy" id="1126245"/>
    <lineage>
        <taxon>Archaea</taxon>
        <taxon>Methanobacteriati</taxon>
        <taxon>Methanobacteriota</taxon>
        <taxon>Stenosarchaea group</taxon>
        <taxon>Halobacteria</taxon>
        <taxon>Halobacteriales</taxon>
        <taxon>Haloferacaceae</taxon>
        <taxon>Haloplanus</taxon>
    </lineage>
</organism>
<evidence type="ECO:0000313" key="4">
    <source>
        <dbReference type="Proteomes" id="UP000252189"/>
    </source>
</evidence>
<dbReference type="Proteomes" id="UP000252189">
    <property type="component" value="Unassembled WGS sequence"/>
</dbReference>
<keyword evidence="4" id="KW-1185">Reference proteome</keyword>
<sequence length="245" mass="25131">MALQLGRAIGRGARRSLSISGIVALVLMICYQVLFVGSFNAVIVNQLPSGVQSSGSGVGFALPVPTEVAVGLAVVALLLGIGVFLVTARLFARDLSTLSSLPGELFTRRLGRAFLSALVVSAVLGVAITVGFAFLIVPGLFLAVSLQFAVFAVAVEDTGPIEAFRRSWELASGNRWRLLALVVLFGAVSAVGGAVGSLLAFVSPSVGQLASLVINSALTILIYGIIADSFVQLRGGSASATRSLA</sequence>
<feature type="transmembrane region" description="Helical" evidence="1">
    <location>
        <begin position="113"/>
        <end position="134"/>
    </location>
</feature>
<feature type="transmembrane region" description="Helical" evidence="1">
    <location>
        <begin position="178"/>
        <end position="202"/>
    </location>
</feature>
<reference evidence="3 4" key="1">
    <citation type="submission" date="2018-07" db="EMBL/GenBank/DDBJ databases">
        <title>Genome sequences of Haloplanus salinus JCM 18368T.</title>
        <authorList>
            <person name="Kim Y.B."/>
            <person name="Roh S.W."/>
        </authorList>
    </citation>
    <scope>NUCLEOTIDE SEQUENCE [LARGE SCALE GENOMIC DNA]</scope>
    <source>
        <strain evidence="3 4">JCM 18368</strain>
    </source>
</reference>
<protein>
    <recommendedName>
        <fullName evidence="2">DUF7847 domain-containing protein</fullName>
    </recommendedName>
</protein>
<dbReference type="OrthoDB" id="205869at2157"/>
<name>A0A368N7D4_9EURY</name>
<dbReference type="AlphaFoldDB" id="A0A368N7D4"/>